<dbReference type="PANTHER" id="PTHR34853:SF1">
    <property type="entry name" value="LIPASE 5"/>
    <property type="match status" value="1"/>
</dbReference>
<organism evidence="1 2">
    <name type="scientific">Psychrobacter glaciei</name>
    <dbReference type="NCBI Taxonomy" id="619771"/>
    <lineage>
        <taxon>Bacteria</taxon>
        <taxon>Pseudomonadati</taxon>
        <taxon>Pseudomonadota</taxon>
        <taxon>Gammaproteobacteria</taxon>
        <taxon>Moraxellales</taxon>
        <taxon>Moraxellaceae</taxon>
        <taxon>Psychrobacter</taxon>
    </lineage>
</organism>
<evidence type="ECO:0008006" key="3">
    <source>
        <dbReference type="Google" id="ProtNLM"/>
    </source>
</evidence>
<evidence type="ECO:0000313" key="2">
    <source>
        <dbReference type="Proteomes" id="UP000610203"/>
    </source>
</evidence>
<proteinExistence type="predicted"/>
<dbReference type="Gene3D" id="3.40.50.1820">
    <property type="entry name" value="alpha/beta hydrolase"/>
    <property type="match status" value="2"/>
</dbReference>
<dbReference type="SUPFAM" id="SSF53474">
    <property type="entry name" value="alpha/beta-Hydrolases"/>
    <property type="match status" value="1"/>
</dbReference>
<dbReference type="InterPro" id="IPR029058">
    <property type="entry name" value="AB_hydrolase_fold"/>
</dbReference>
<reference evidence="2" key="1">
    <citation type="journal article" date="2019" name="Int. J. Syst. Evol. Microbiol.">
        <title>The Global Catalogue of Microorganisms (GCM) 10K type strain sequencing project: providing services to taxonomists for standard genome sequencing and annotation.</title>
        <authorList>
            <consortium name="The Broad Institute Genomics Platform"/>
            <consortium name="The Broad Institute Genome Sequencing Center for Infectious Disease"/>
            <person name="Wu L."/>
            <person name="Ma J."/>
        </authorList>
    </citation>
    <scope>NUCLEOTIDE SEQUENCE [LARGE SCALE GENOMIC DNA]</scope>
    <source>
        <strain evidence="2">KCTC 42280</strain>
    </source>
</reference>
<comment type="caution">
    <text evidence="1">The sequence shown here is derived from an EMBL/GenBank/DDBJ whole genome shotgun (WGS) entry which is preliminary data.</text>
</comment>
<dbReference type="RefSeq" id="WP_189580440.1">
    <property type="nucleotide sequence ID" value="NZ_BMZR01000001.1"/>
</dbReference>
<dbReference type="Proteomes" id="UP000610203">
    <property type="component" value="Unassembled WGS sequence"/>
</dbReference>
<evidence type="ECO:0000313" key="1">
    <source>
        <dbReference type="EMBL" id="GHD25825.1"/>
    </source>
</evidence>
<dbReference type="PANTHER" id="PTHR34853">
    <property type="match status" value="1"/>
</dbReference>
<name>A0ABQ3GMB5_9GAMM</name>
<sequence length="558" mass="58819">MIKSTTDTSGKLSAPLSAPTYQSMSITTKTPTMSRCLLSVAVASALLLTGCGDDDDDNDTASVIFPTSVETISAFSTAQIDGIPGLENAGTPDAKCDIKVEKVTYQTVGSAGEVTNATAALMLPSGESADCSGDRPVLLYAHGTTTDKSYDFSQVGNPQNSGSGEATLIAANFAAQGYIVVAPNYAGYDDSELDYHPYLVAEQQSADMIDALNSSRIVIDAQKRDKNTNYANIDDSGELYISGYSQGGHVAMATARALEAQNKPVTAIAPLSGPYALAAFGDAIFTGNVNLGATRFAPLLTTGLQKKYPSIYDNVNEIFTDQYANTILPSDSSFEQLVEDNKLPGFALFQSKSTGNAVLDQLPFSTLPFAFLGFSPDNYLIKTDFRAAYVTDVLANPDGLTAATPAGIPAASPQNELRKALKDNDLRGYVPKMPTLLCGGHRDPTVYYDLNTGAMTAQLQQANLNVTVLDVDNENEAGRGIPTLLPLGQSALANPWLMTNTIDNIQSRFNNNVDAAGAGLLSSYHGGLVASACTDATREFFNQDFSASASASASANRT</sequence>
<keyword evidence="2" id="KW-1185">Reference proteome</keyword>
<protein>
    <recommendedName>
        <fullName evidence="3">Alpha/beta hydrolase</fullName>
    </recommendedName>
</protein>
<gene>
    <name evidence="1" type="ORF">GCM10016272_02080</name>
</gene>
<dbReference type="InterPro" id="IPR005152">
    <property type="entry name" value="Lipase_secreted"/>
</dbReference>
<accession>A0ABQ3GMB5</accession>
<dbReference type="EMBL" id="BMZR01000001">
    <property type="protein sequence ID" value="GHD25825.1"/>
    <property type="molecule type" value="Genomic_DNA"/>
</dbReference>